<feature type="domain" description="BHLH" evidence="2">
    <location>
        <begin position="97"/>
        <end position="154"/>
    </location>
</feature>
<dbReference type="SMART" id="SM00353">
    <property type="entry name" value="HLH"/>
    <property type="match status" value="1"/>
</dbReference>
<accession>A0ABM0MEK3</accession>
<sequence length="226" mass="25700">MNGALKRKLQERVAQHASQNQENLPHFVDHHHHSINASTSGLFGDGSASTDFTAGFMSNSLMNCQSEDTSNSEAGSDIACRSTSGRRRYSNRRANSDRRNRINERERARMHQLCDAFEKLRKVLPYQRAKRGPNRQKLSKIATLLLAQNYIRALEDMLQRSHQYEQVAQCSTLPNPESSYYNDASSYYYGTNQSYDTTHMQTYASPSTYMTQPEPHHLGSSTVTNL</sequence>
<protein>
    <submittedName>
        <fullName evidence="4">Oligodendrocyte transcription factor 3-like</fullName>
    </submittedName>
</protein>
<name>A0ABM0MEK3_SACKO</name>
<dbReference type="Pfam" id="PF00010">
    <property type="entry name" value="HLH"/>
    <property type="match status" value="1"/>
</dbReference>
<keyword evidence="3" id="KW-1185">Reference proteome</keyword>
<dbReference type="RefSeq" id="XP_006818444.1">
    <property type="nucleotide sequence ID" value="XM_006818381.1"/>
</dbReference>
<dbReference type="PANTHER" id="PTHR19290">
    <property type="entry name" value="BASIC HELIX-LOOP-HELIX PROTEIN NEUROGENIN-RELATED"/>
    <property type="match status" value="1"/>
</dbReference>
<reference evidence="4" key="1">
    <citation type="submission" date="2025-08" db="UniProtKB">
        <authorList>
            <consortium name="RefSeq"/>
        </authorList>
    </citation>
    <scope>IDENTIFICATION</scope>
    <source>
        <tissue evidence="4">Testes</tissue>
    </source>
</reference>
<dbReference type="InterPro" id="IPR011598">
    <property type="entry name" value="bHLH_dom"/>
</dbReference>
<gene>
    <name evidence="4" type="primary">LOC100375873</name>
</gene>
<feature type="compositionally biased region" description="Basic and acidic residues" evidence="1">
    <location>
        <begin position="94"/>
        <end position="103"/>
    </location>
</feature>
<evidence type="ECO:0000313" key="3">
    <source>
        <dbReference type="Proteomes" id="UP000694865"/>
    </source>
</evidence>
<dbReference type="Gene3D" id="4.10.280.10">
    <property type="entry name" value="Helix-loop-helix DNA-binding domain"/>
    <property type="match status" value="1"/>
</dbReference>
<proteinExistence type="predicted"/>
<dbReference type="PANTHER" id="PTHR19290:SF164">
    <property type="entry name" value="BHLH DOMAIN-CONTAINING PROTEIN"/>
    <property type="match status" value="1"/>
</dbReference>
<evidence type="ECO:0000259" key="2">
    <source>
        <dbReference type="PROSITE" id="PS50888"/>
    </source>
</evidence>
<evidence type="ECO:0000256" key="1">
    <source>
        <dbReference type="SAM" id="MobiDB-lite"/>
    </source>
</evidence>
<dbReference type="GeneID" id="100375873"/>
<dbReference type="CDD" id="cd11390">
    <property type="entry name" value="bHLH_TS"/>
    <property type="match status" value="1"/>
</dbReference>
<feature type="region of interest" description="Disordered" evidence="1">
    <location>
        <begin position="65"/>
        <end position="103"/>
    </location>
</feature>
<dbReference type="Proteomes" id="UP000694865">
    <property type="component" value="Unplaced"/>
</dbReference>
<evidence type="ECO:0000313" key="4">
    <source>
        <dbReference type="RefSeq" id="XP_006818444.1"/>
    </source>
</evidence>
<dbReference type="InterPro" id="IPR050359">
    <property type="entry name" value="bHLH_transcription_factors"/>
</dbReference>
<dbReference type="InterPro" id="IPR036638">
    <property type="entry name" value="HLH_DNA-bd_sf"/>
</dbReference>
<dbReference type="SUPFAM" id="SSF47459">
    <property type="entry name" value="HLH, helix-loop-helix DNA-binding domain"/>
    <property type="match status" value="1"/>
</dbReference>
<feature type="compositionally biased region" description="Polar residues" evidence="1">
    <location>
        <begin position="65"/>
        <end position="74"/>
    </location>
</feature>
<dbReference type="PROSITE" id="PS50888">
    <property type="entry name" value="BHLH"/>
    <property type="match status" value="1"/>
</dbReference>
<organism evidence="3 4">
    <name type="scientific">Saccoglossus kowalevskii</name>
    <name type="common">Acorn worm</name>
    <dbReference type="NCBI Taxonomy" id="10224"/>
    <lineage>
        <taxon>Eukaryota</taxon>
        <taxon>Metazoa</taxon>
        <taxon>Hemichordata</taxon>
        <taxon>Enteropneusta</taxon>
        <taxon>Harrimaniidae</taxon>
        <taxon>Saccoglossus</taxon>
    </lineage>
</organism>